<name>A0A1W6LC04_9BURK</name>
<dbReference type="EMBL" id="CP015118">
    <property type="protein sequence ID" value="ARN21811.1"/>
    <property type="molecule type" value="Genomic_DNA"/>
</dbReference>
<keyword evidence="2" id="KW-1185">Reference proteome</keyword>
<dbReference type="AlphaFoldDB" id="A0A1W6LC04"/>
<accession>A0A1W6LC04</accession>
<sequence>MLEEDPMQPGREVYWWRRVSGSIDFPYRGWIVKMGPTRITIRVADAAAGAEEVIRHVGKDRVQLVGEYCLKVHAQGPSLLDPVNGWGTFTRYIEVDADLQPKRQVDLFGNSCTLRYDRQHWVDAYGMLGDAKINRNRPAGSWGRSEEVSAQEFQAVWAAAEAGSLWPQQLKTSRSATMGNVPIWLTRPGWCPPPLAR</sequence>
<protein>
    <submittedName>
        <fullName evidence="1">Uncharacterized protein</fullName>
    </submittedName>
</protein>
<dbReference type="Proteomes" id="UP000193427">
    <property type="component" value="Chromosome"/>
</dbReference>
<proteinExistence type="predicted"/>
<gene>
    <name evidence="1" type="ORF">A4W93_18980</name>
</gene>
<dbReference type="KEGG" id="rgu:A4W93_18980"/>
<reference evidence="1 2" key="1">
    <citation type="submission" date="2016-04" db="EMBL/GenBank/DDBJ databases">
        <title>Complete genome sequence of natural rubber-degrading, novel Gram-negative bacterium, Rhizobacter gummiphilus strain NS21.</title>
        <authorList>
            <person name="Tabata M."/>
            <person name="Kasai D."/>
            <person name="Fukuda M."/>
        </authorList>
    </citation>
    <scope>NUCLEOTIDE SEQUENCE [LARGE SCALE GENOMIC DNA]</scope>
    <source>
        <strain evidence="1 2">NS21</strain>
    </source>
</reference>
<evidence type="ECO:0000313" key="2">
    <source>
        <dbReference type="Proteomes" id="UP000193427"/>
    </source>
</evidence>
<organism evidence="1 2">
    <name type="scientific">Piscinibacter gummiphilus</name>
    <dbReference type="NCBI Taxonomy" id="946333"/>
    <lineage>
        <taxon>Bacteria</taxon>
        <taxon>Pseudomonadati</taxon>
        <taxon>Pseudomonadota</taxon>
        <taxon>Betaproteobacteria</taxon>
        <taxon>Burkholderiales</taxon>
        <taxon>Sphaerotilaceae</taxon>
        <taxon>Piscinibacter</taxon>
    </lineage>
</organism>
<evidence type="ECO:0000313" key="1">
    <source>
        <dbReference type="EMBL" id="ARN21811.1"/>
    </source>
</evidence>
<dbReference type="STRING" id="946333.A4W93_18980"/>